<dbReference type="PANTHER" id="PTHR14063">
    <property type="entry name" value="PROTEIN LIN-7 HOMOLOG"/>
    <property type="match status" value="1"/>
</dbReference>
<dbReference type="CDD" id="cd06752">
    <property type="entry name" value="PDZ_PDZD11-like"/>
    <property type="match status" value="1"/>
</dbReference>
<feature type="domain" description="PDZ" evidence="1">
    <location>
        <begin position="48"/>
        <end position="117"/>
    </location>
</feature>
<dbReference type="KEGG" id="obi:106878455"/>
<dbReference type="EMBL" id="KQ423213">
    <property type="protein sequence ID" value="KOF73331.1"/>
    <property type="molecule type" value="Genomic_DNA"/>
</dbReference>
<dbReference type="AlphaFoldDB" id="A0A0L8G8G2"/>
<protein>
    <recommendedName>
        <fullName evidence="1">PDZ domain-containing protein</fullName>
    </recommendedName>
</protein>
<reference evidence="2" key="1">
    <citation type="submission" date="2015-07" db="EMBL/GenBank/DDBJ databases">
        <title>MeaNS - Measles Nucleotide Surveillance Program.</title>
        <authorList>
            <person name="Tran T."/>
            <person name="Druce J."/>
        </authorList>
    </citation>
    <scope>NUCLEOTIDE SEQUENCE</scope>
    <source>
        <strain evidence="2">UCB-OBI-ISO-001</strain>
        <tissue evidence="2">Gonad</tissue>
    </source>
</reference>
<gene>
    <name evidence="2" type="ORF">OCBIM_22038087mg</name>
</gene>
<dbReference type="InterPro" id="IPR051109">
    <property type="entry name" value="MAM_complex_regulator"/>
</dbReference>
<dbReference type="STRING" id="37653.A0A0L8G8G2"/>
<dbReference type="PROSITE" id="PS50106">
    <property type="entry name" value="PDZ"/>
    <property type="match status" value="1"/>
</dbReference>
<proteinExistence type="predicted"/>
<dbReference type="OMA" id="RGGREHN"/>
<accession>A0A0L8G8G2</accession>
<sequence>MSSPEVRSLENMRAQLPPYELPPFWVPPDKRPNHPDYDNGLEKFLPRNIHITRSNASEQLGFNIRGGKEHHYGIFVSKVMPDSEPDKMGLTKGDQILSVNGINFESIEHNEAVKVLKMNTTIHMVVQYFPFGYDRTFDKSRYFASLQWNPE</sequence>
<name>A0A0L8G8G2_OCTBM</name>
<dbReference type="Gene3D" id="2.30.42.10">
    <property type="match status" value="1"/>
</dbReference>
<dbReference type="OrthoDB" id="6021951at2759"/>
<evidence type="ECO:0000313" key="2">
    <source>
        <dbReference type="EMBL" id="KOF73331.1"/>
    </source>
</evidence>
<dbReference type="InterPro" id="IPR001478">
    <property type="entry name" value="PDZ"/>
</dbReference>
<dbReference type="InterPro" id="IPR036034">
    <property type="entry name" value="PDZ_sf"/>
</dbReference>
<dbReference type="SUPFAM" id="SSF50156">
    <property type="entry name" value="PDZ domain-like"/>
    <property type="match status" value="1"/>
</dbReference>
<dbReference type="Pfam" id="PF00595">
    <property type="entry name" value="PDZ"/>
    <property type="match status" value="1"/>
</dbReference>
<organism evidence="2">
    <name type="scientific">Octopus bimaculoides</name>
    <name type="common">California two-spotted octopus</name>
    <dbReference type="NCBI Taxonomy" id="37653"/>
    <lineage>
        <taxon>Eukaryota</taxon>
        <taxon>Metazoa</taxon>
        <taxon>Spiralia</taxon>
        <taxon>Lophotrochozoa</taxon>
        <taxon>Mollusca</taxon>
        <taxon>Cephalopoda</taxon>
        <taxon>Coleoidea</taxon>
        <taxon>Octopodiformes</taxon>
        <taxon>Octopoda</taxon>
        <taxon>Incirrata</taxon>
        <taxon>Octopodidae</taxon>
        <taxon>Octopus</taxon>
    </lineage>
</organism>
<dbReference type="SMART" id="SM00228">
    <property type="entry name" value="PDZ"/>
    <property type="match status" value="1"/>
</dbReference>
<evidence type="ECO:0000259" key="1">
    <source>
        <dbReference type="PROSITE" id="PS50106"/>
    </source>
</evidence>